<reference evidence="2 3" key="1">
    <citation type="journal article" date="2015" name="Genome Announc.">
        <title>Expanding the biotechnology potential of lactobacilli through comparative genomics of 213 strains and associated genera.</title>
        <authorList>
            <person name="Sun Z."/>
            <person name="Harris H.M."/>
            <person name="McCann A."/>
            <person name="Guo C."/>
            <person name="Argimon S."/>
            <person name="Zhang W."/>
            <person name="Yang X."/>
            <person name="Jeffery I.B."/>
            <person name="Cooney J.C."/>
            <person name="Kagawa T.F."/>
            <person name="Liu W."/>
            <person name="Song Y."/>
            <person name="Salvetti E."/>
            <person name="Wrobel A."/>
            <person name="Rasinkangas P."/>
            <person name="Parkhill J."/>
            <person name="Rea M.C."/>
            <person name="O'Sullivan O."/>
            <person name="Ritari J."/>
            <person name="Douillard F.P."/>
            <person name="Paul Ross R."/>
            <person name="Yang R."/>
            <person name="Briner A.E."/>
            <person name="Felis G.E."/>
            <person name="de Vos W.M."/>
            <person name="Barrangou R."/>
            <person name="Klaenhammer T.R."/>
            <person name="Caufield P.W."/>
            <person name="Cui Y."/>
            <person name="Zhang H."/>
            <person name="O'Toole P.W."/>
        </authorList>
    </citation>
    <scope>NUCLEOTIDE SEQUENCE [LARGE SCALE GENOMIC DNA]</scope>
    <source>
        <strain evidence="2 3">DSM 20505</strain>
    </source>
</reference>
<comment type="caution">
    <text evidence="2">The sequence shown here is derived from an EMBL/GenBank/DDBJ whole genome shotgun (WGS) entry which is preliminary data.</text>
</comment>
<dbReference type="RefSeq" id="WP_054679307.1">
    <property type="nucleotide sequence ID" value="NZ_AYYO01000001.1"/>
</dbReference>
<organism evidence="2 3">
    <name type="scientific">Lacticaseibacillus sharpeae JCM 1186 = DSM 20505</name>
    <dbReference type="NCBI Taxonomy" id="1291052"/>
    <lineage>
        <taxon>Bacteria</taxon>
        <taxon>Bacillati</taxon>
        <taxon>Bacillota</taxon>
        <taxon>Bacilli</taxon>
        <taxon>Lactobacillales</taxon>
        <taxon>Lactobacillaceae</taxon>
        <taxon>Lacticaseibacillus</taxon>
    </lineage>
</organism>
<dbReference type="EMBL" id="AYYO01000001">
    <property type="protein sequence ID" value="KRM56649.1"/>
    <property type="molecule type" value="Genomic_DNA"/>
</dbReference>
<keyword evidence="1" id="KW-1133">Transmembrane helix</keyword>
<keyword evidence="1" id="KW-0472">Membrane</keyword>
<evidence type="ECO:0000313" key="3">
    <source>
        <dbReference type="Proteomes" id="UP000051679"/>
    </source>
</evidence>
<dbReference type="PATRIC" id="fig|1291052.5.peg.1835"/>
<dbReference type="InterPro" id="IPR043993">
    <property type="entry name" value="T4SS_pilin"/>
</dbReference>
<sequence length="75" mass="8130">MDGIVNAFNQAMTWMLAIGLPAFGVFFGVRAFQLMKGGRDDVEGAKKGMEHAVIGAILLIGAKALTSYVWTKIHF</sequence>
<name>A0A0R1ZXQ4_9LACO</name>
<dbReference type="AlphaFoldDB" id="A0A0R1ZXQ4"/>
<keyword evidence="3" id="KW-1185">Reference proteome</keyword>
<dbReference type="STRING" id="1291052.FC18_GL001782"/>
<evidence type="ECO:0000313" key="2">
    <source>
        <dbReference type="EMBL" id="KRM56649.1"/>
    </source>
</evidence>
<keyword evidence="1" id="KW-0812">Transmembrane</keyword>
<feature type="transmembrane region" description="Helical" evidence="1">
    <location>
        <begin position="52"/>
        <end position="70"/>
    </location>
</feature>
<dbReference type="Proteomes" id="UP000051679">
    <property type="component" value="Unassembled WGS sequence"/>
</dbReference>
<feature type="transmembrane region" description="Helical" evidence="1">
    <location>
        <begin position="12"/>
        <end position="32"/>
    </location>
</feature>
<accession>A0A0R1ZXQ4</accession>
<protein>
    <submittedName>
        <fullName evidence="2">Uncharacterized protein</fullName>
    </submittedName>
</protein>
<dbReference type="Pfam" id="PF18895">
    <property type="entry name" value="T4SS_pilin"/>
    <property type="match status" value="1"/>
</dbReference>
<gene>
    <name evidence="2" type="ORF">FC18_GL001782</name>
</gene>
<proteinExistence type="predicted"/>
<evidence type="ECO:0000256" key="1">
    <source>
        <dbReference type="SAM" id="Phobius"/>
    </source>
</evidence>